<organism evidence="12 13">
    <name type="scientific">Halogranum gelatinilyticum</name>
    <dbReference type="NCBI Taxonomy" id="660521"/>
    <lineage>
        <taxon>Archaea</taxon>
        <taxon>Methanobacteriati</taxon>
        <taxon>Methanobacteriota</taxon>
        <taxon>Stenosarchaea group</taxon>
        <taxon>Halobacteria</taxon>
        <taxon>Halobacteriales</taxon>
        <taxon>Haloferacaceae</taxon>
    </lineage>
</organism>
<evidence type="ECO:0000256" key="4">
    <source>
        <dbReference type="ARBA" id="ARBA00023002"/>
    </source>
</evidence>
<dbReference type="SUPFAM" id="SSF48179">
    <property type="entry name" value="6-phosphogluconate dehydrogenase C-terminal domain-like"/>
    <property type="match status" value="1"/>
</dbReference>
<dbReference type="OrthoDB" id="59839at2157"/>
<feature type="binding site" evidence="10">
    <location>
        <position position="84"/>
    </location>
    <ligand>
        <name>NAD(+)</name>
        <dbReference type="ChEBI" id="CHEBI:57540"/>
    </ligand>
</feature>
<gene>
    <name evidence="12" type="ORF">SAMN04487949_2290</name>
</gene>
<keyword evidence="5 7" id="KW-0520">NAD</keyword>
<comment type="catalytic activity">
    <reaction evidence="6 7">
        <text>UDP-alpha-D-glucose + 2 NAD(+) + H2O = UDP-alpha-D-glucuronate + 2 NADH + 3 H(+)</text>
        <dbReference type="Rhea" id="RHEA:23596"/>
        <dbReference type="ChEBI" id="CHEBI:15377"/>
        <dbReference type="ChEBI" id="CHEBI:15378"/>
        <dbReference type="ChEBI" id="CHEBI:57540"/>
        <dbReference type="ChEBI" id="CHEBI:57945"/>
        <dbReference type="ChEBI" id="CHEBI:58052"/>
        <dbReference type="ChEBI" id="CHEBI:58885"/>
        <dbReference type="EC" id="1.1.1.22"/>
    </reaction>
</comment>
<evidence type="ECO:0000256" key="7">
    <source>
        <dbReference type="PIRNR" id="PIRNR000124"/>
    </source>
</evidence>
<feature type="binding site" evidence="9">
    <location>
        <position position="265"/>
    </location>
    <ligand>
        <name>substrate</name>
    </ligand>
</feature>
<feature type="binding site" evidence="9">
    <location>
        <position position="327"/>
    </location>
    <ligand>
        <name>substrate</name>
    </ligand>
</feature>
<keyword evidence="13" id="KW-1185">Reference proteome</keyword>
<dbReference type="InterPro" id="IPR028357">
    <property type="entry name" value="UDPglc_DH_bac"/>
</dbReference>
<feature type="binding site" evidence="9">
    <location>
        <begin position="257"/>
        <end position="261"/>
    </location>
    <ligand>
        <name>substrate</name>
    </ligand>
</feature>
<dbReference type="PANTHER" id="PTHR43750:SF3">
    <property type="entry name" value="UDP-GLUCOSE 6-DEHYDROGENASE TUAD"/>
    <property type="match status" value="1"/>
</dbReference>
<feature type="binding site" evidence="10">
    <location>
        <position position="334"/>
    </location>
    <ligand>
        <name>NAD(+)</name>
        <dbReference type="ChEBI" id="CHEBI:57540"/>
    </ligand>
</feature>
<name>A0A1G9UQG5_9EURY</name>
<feature type="binding site" evidence="10">
    <location>
        <position position="122"/>
    </location>
    <ligand>
        <name>NAD(+)</name>
        <dbReference type="ChEBI" id="CHEBI:57540"/>
    </ligand>
</feature>
<evidence type="ECO:0000313" key="13">
    <source>
        <dbReference type="Proteomes" id="UP000199451"/>
    </source>
</evidence>
<evidence type="ECO:0000259" key="11">
    <source>
        <dbReference type="SMART" id="SM00984"/>
    </source>
</evidence>
<dbReference type="Pfam" id="PF00984">
    <property type="entry name" value="UDPG_MGDP_dh"/>
    <property type="match status" value="1"/>
</dbReference>
<feature type="active site" description="Nucleophile" evidence="8">
    <location>
        <position position="268"/>
    </location>
</feature>
<evidence type="ECO:0000256" key="1">
    <source>
        <dbReference type="ARBA" id="ARBA00004701"/>
    </source>
</evidence>
<dbReference type="EC" id="1.1.1.22" evidence="3 7"/>
<feature type="binding site" evidence="10">
    <location>
        <position position="159"/>
    </location>
    <ligand>
        <name>NAD(+)</name>
        <dbReference type="ChEBI" id="CHEBI:57540"/>
    </ligand>
</feature>
<dbReference type="SUPFAM" id="SSF52413">
    <property type="entry name" value="UDP-glucose/GDP-mannose dehydrogenase C-terminal domain"/>
    <property type="match status" value="1"/>
</dbReference>
<dbReference type="InterPro" id="IPR054886">
    <property type="entry name" value="UDPGDh_AglM"/>
</dbReference>
<feature type="domain" description="UDP-glucose/GDP-mannose dehydrogenase C-terminal" evidence="11">
    <location>
        <begin position="320"/>
        <end position="419"/>
    </location>
</feature>
<feature type="binding site" evidence="9">
    <location>
        <begin position="156"/>
        <end position="159"/>
    </location>
    <ligand>
        <name>substrate</name>
    </ligand>
</feature>
<dbReference type="Gene3D" id="1.20.5.100">
    <property type="entry name" value="Cytochrome c1, transmembrane anchor, C-terminal"/>
    <property type="match status" value="1"/>
</dbReference>
<feature type="binding site" evidence="9">
    <location>
        <position position="212"/>
    </location>
    <ligand>
        <name>substrate</name>
    </ligand>
</feature>
<dbReference type="InterPro" id="IPR014026">
    <property type="entry name" value="UDP-Glc/GDP-Man_DH_dimer"/>
</dbReference>
<dbReference type="NCBIfam" id="TIGR03026">
    <property type="entry name" value="NDP-sugDHase"/>
    <property type="match status" value="1"/>
</dbReference>
<dbReference type="GO" id="GO:0000271">
    <property type="term" value="P:polysaccharide biosynthetic process"/>
    <property type="evidence" value="ECO:0007669"/>
    <property type="project" value="InterPro"/>
</dbReference>
<dbReference type="SUPFAM" id="SSF51735">
    <property type="entry name" value="NAD(P)-binding Rossmann-fold domains"/>
    <property type="match status" value="1"/>
</dbReference>
<dbReference type="GO" id="GO:0003979">
    <property type="term" value="F:UDP-glucose 6-dehydrogenase activity"/>
    <property type="evidence" value="ECO:0007669"/>
    <property type="project" value="UniProtKB-EC"/>
</dbReference>
<dbReference type="Pfam" id="PF03721">
    <property type="entry name" value="UDPG_MGDP_dh_N"/>
    <property type="match status" value="1"/>
</dbReference>
<dbReference type="Pfam" id="PF03720">
    <property type="entry name" value="UDPG_MGDP_dh_C"/>
    <property type="match status" value="1"/>
</dbReference>
<evidence type="ECO:0000256" key="8">
    <source>
        <dbReference type="PIRSR" id="PIRSR500134-1"/>
    </source>
</evidence>
<dbReference type="NCBIfam" id="NF041297">
    <property type="entry name" value="UDPGDh_AglM"/>
    <property type="match status" value="1"/>
</dbReference>
<evidence type="ECO:0000256" key="6">
    <source>
        <dbReference type="ARBA" id="ARBA00047473"/>
    </source>
</evidence>
<dbReference type="EMBL" id="FNHL01000002">
    <property type="protein sequence ID" value="SDM62114.1"/>
    <property type="molecule type" value="Genomic_DNA"/>
</dbReference>
<dbReference type="InterPro" id="IPR036291">
    <property type="entry name" value="NAD(P)-bd_dom_sf"/>
</dbReference>
<dbReference type="InterPro" id="IPR001732">
    <property type="entry name" value="UDP-Glc/GDP-Man_DH_N"/>
</dbReference>
<comment type="similarity">
    <text evidence="2 7">Belongs to the UDP-glucose/GDP-mannose dehydrogenase family.</text>
</comment>
<dbReference type="RefSeq" id="WP_089697564.1">
    <property type="nucleotide sequence ID" value="NZ_FNHL01000002.1"/>
</dbReference>
<comment type="pathway">
    <text evidence="1">Nucleotide-sugar biosynthesis; UDP-alpha-D-glucuronate biosynthesis; UDP-alpha-D-glucuronate from UDP-alpha-D-glucose: step 1/1.</text>
</comment>
<feature type="binding site" evidence="10">
    <location>
        <position position="30"/>
    </location>
    <ligand>
        <name>NAD(+)</name>
        <dbReference type="ChEBI" id="CHEBI:57540"/>
    </ligand>
</feature>
<dbReference type="InterPro" id="IPR036220">
    <property type="entry name" value="UDP-Glc/GDP-Man_DH_C_sf"/>
</dbReference>
<dbReference type="Proteomes" id="UP000199451">
    <property type="component" value="Unassembled WGS sequence"/>
</dbReference>
<dbReference type="PROSITE" id="PS51257">
    <property type="entry name" value="PROKAR_LIPOPROTEIN"/>
    <property type="match status" value="1"/>
</dbReference>
<dbReference type="GO" id="GO:0051287">
    <property type="term" value="F:NAD binding"/>
    <property type="evidence" value="ECO:0007669"/>
    <property type="project" value="InterPro"/>
</dbReference>
<dbReference type="PANTHER" id="PTHR43750">
    <property type="entry name" value="UDP-GLUCOSE 6-DEHYDROGENASE TUAD"/>
    <property type="match status" value="1"/>
</dbReference>
<keyword evidence="4 7" id="KW-0560">Oxidoreductase</keyword>
<dbReference type="STRING" id="660521.SAMN04487949_2290"/>
<dbReference type="Gene3D" id="3.40.50.720">
    <property type="entry name" value="NAD(P)-binding Rossmann-like Domain"/>
    <property type="match status" value="2"/>
</dbReference>
<dbReference type="GO" id="GO:0006065">
    <property type="term" value="P:UDP-glucuronate biosynthetic process"/>
    <property type="evidence" value="ECO:0007669"/>
    <property type="project" value="UniProtKB-UniPathway"/>
</dbReference>
<evidence type="ECO:0000256" key="2">
    <source>
        <dbReference type="ARBA" id="ARBA00006601"/>
    </source>
</evidence>
<dbReference type="UniPathway" id="UPA00038">
    <property type="reaction ID" value="UER00491"/>
</dbReference>
<dbReference type="InterPro" id="IPR017476">
    <property type="entry name" value="UDP-Glc/GDP-Man"/>
</dbReference>
<evidence type="ECO:0000313" key="12">
    <source>
        <dbReference type="EMBL" id="SDM62114.1"/>
    </source>
</evidence>
<dbReference type="InterPro" id="IPR014027">
    <property type="entry name" value="UDP-Glc/GDP-Man_DH_C"/>
</dbReference>
<dbReference type="PIRSF" id="PIRSF000124">
    <property type="entry name" value="UDPglc_GDPman_dh"/>
    <property type="match status" value="1"/>
</dbReference>
<proteinExistence type="inferred from homology"/>
<dbReference type="InterPro" id="IPR008927">
    <property type="entry name" value="6-PGluconate_DH-like_C_sf"/>
</dbReference>
<feature type="binding site" evidence="10">
    <location>
        <position position="271"/>
    </location>
    <ligand>
        <name>NAD(+)</name>
        <dbReference type="ChEBI" id="CHEBI:57540"/>
    </ligand>
</feature>
<evidence type="ECO:0000256" key="10">
    <source>
        <dbReference type="PIRSR" id="PIRSR500134-3"/>
    </source>
</evidence>
<accession>A0A1G9UQG5</accession>
<reference evidence="13" key="1">
    <citation type="submission" date="2016-10" db="EMBL/GenBank/DDBJ databases">
        <authorList>
            <person name="Varghese N."/>
            <person name="Submissions S."/>
        </authorList>
    </citation>
    <scope>NUCLEOTIDE SEQUENCE [LARGE SCALE GENOMIC DNA]</scope>
    <source>
        <strain evidence="13">CGMCC 1.10119</strain>
    </source>
</reference>
<dbReference type="AlphaFoldDB" id="A0A1G9UQG5"/>
<evidence type="ECO:0000256" key="9">
    <source>
        <dbReference type="PIRSR" id="PIRSR500134-2"/>
    </source>
</evidence>
<evidence type="ECO:0000256" key="5">
    <source>
        <dbReference type="ARBA" id="ARBA00023027"/>
    </source>
</evidence>
<sequence>MKVSIIGSGYVGTTLAACLADLGHTVTAIDVDESVVDRINAGEAPIHEPGLADLVAEHAGNRLRATTDYAAVRDTDVTFIALPTPSRKDGSIDTSLVEMGTESLGEALREKDGEHLVVVKSTVVPGTTAERVAPVLVEASGKQLGEGIDVAMNPEFLREGHAVSDFLDPDKIVFGAEREAAFATLRELYRPLTETTDTHVVETGLNEAEIIKYANNAFLAAKISLMNELGNICKEYGIDAYEVADAIGLDDRIGSQFLNSGVGWGGSCFPKDVAALIAAADEVGYDAQLLKAAVAVNDRQPERLLSLLDDHGDVAGQRVAVLGLSFKPGTDDIRESRAIPVIQGLLDRGADVVGYDPVAADRMRERFPDITYADSAAEALRDAHGAVVVTDWDEFAALDEEFDTMARPVVVDGRHVVGRREGLTYEGLTW</sequence>
<evidence type="ECO:0000256" key="3">
    <source>
        <dbReference type="ARBA" id="ARBA00012954"/>
    </source>
</evidence>
<dbReference type="SMART" id="SM00984">
    <property type="entry name" value="UDPG_MGDP_dh_C"/>
    <property type="match status" value="1"/>
</dbReference>
<dbReference type="PIRSF" id="PIRSF500134">
    <property type="entry name" value="UDPglc_DH_bac"/>
    <property type="match status" value="1"/>
</dbReference>
<protein>
    <recommendedName>
        <fullName evidence="3 7">UDP-glucose 6-dehydrogenase</fullName>
        <ecNumber evidence="3 7">1.1.1.22</ecNumber>
    </recommendedName>
</protein>